<organism evidence="2 3">
    <name type="scientific">Galerina marginata (strain CBS 339.88)</name>
    <dbReference type="NCBI Taxonomy" id="685588"/>
    <lineage>
        <taxon>Eukaryota</taxon>
        <taxon>Fungi</taxon>
        <taxon>Dikarya</taxon>
        <taxon>Basidiomycota</taxon>
        <taxon>Agaricomycotina</taxon>
        <taxon>Agaricomycetes</taxon>
        <taxon>Agaricomycetidae</taxon>
        <taxon>Agaricales</taxon>
        <taxon>Agaricineae</taxon>
        <taxon>Strophariaceae</taxon>
        <taxon>Galerina</taxon>
    </lineage>
</organism>
<protein>
    <submittedName>
        <fullName evidence="2">Uncharacterized protein</fullName>
    </submittedName>
</protein>
<dbReference type="Proteomes" id="UP000027222">
    <property type="component" value="Unassembled WGS sequence"/>
</dbReference>
<proteinExistence type="predicted"/>
<gene>
    <name evidence="2" type="ORF">GALMADRAFT_243998</name>
</gene>
<evidence type="ECO:0000313" key="3">
    <source>
        <dbReference type="Proteomes" id="UP000027222"/>
    </source>
</evidence>
<reference evidence="3" key="1">
    <citation type="journal article" date="2014" name="Proc. Natl. Acad. Sci. U.S.A.">
        <title>Extensive sampling of basidiomycete genomes demonstrates inadequacy of the white-rot/brown-rot paradigm for wood decay fungi.</title>
        <authorList>
            <person name="Riley R."/>
            <person name="Salamov A.A."/>
            <person name="Brown D.W."/>
            <person name="Nagy L.G."/>
            <person name="Floudas D."/>
            <person name="Held B.W."/>
            <person name="Levasseur A."/>
            <person name="Lombard V."/>
            <person name="Morin E."/>
            <person name="Otillar R."/>
            <person name="Lindquist E.A."/>
            <person name="Sun H."/>
            <person name="LaButti K.M."/>
            <person name="Schmutz J."/>
            <person name="Jabbour D."/>
            <person name="Luo H."/>
            <person name="Baker S.E."/>
            <person name="Pisabarro A.G."/>
            <person name="Walton J.D."/>
            <person name="Blanchette R.A."/>
            <person name="Henrissat B."/>
            <person name="Martin F."/>
            <person name="Cullen D."/>
            <person name="Hibbett D.S."/>
            <person name="Grigoriev I.V."/>
        </authorList>
    </citation>
    <scope>NUCLEOTIDE SEQUENCE [LARGE SCALE GENOMIC DNA]</scope>
    <source>
        <strain evidence="3">CBS 339.88</strain>
    </source>
</reference>
<feature type="coiled-coil region" evidence="1">
    <location>
        <begin position="245"/>
        <end position="272"/>
    </location>
</feature>
<evidence type="ECO:0000256" key="1">
    <source>
        <dbReference type="SAM" id="Coils"/>
    </source>
</evidence>
<dbReference type="OrthoDB" id="3109589at2759"/>
<accession>A0A067T5W3</accession>
<sequence>MLQASPTAELLLDCFDFDPVKWASRSIEGNVELETALFSYNRVVSLRDWFQTQEANVLEYLGPTRSLRAHHSRSWKVASDLICKEVCRTLHEEHPKIGGNMATAITHPEILDISNEGEIFDQVFKVKFGLKSFLRTSDSSGMTAIQKYLRDQERAGGYFVDGGTYASLSMHLVKVVLAFRYSSEDEQGKQKENDGIKMPGGMGDEYMPSPDDKGALKFAIRSLPFHLSNADCNPKLAELSRSMLKQKMGEKLPELHEEIEQLSEAIDLYLKEEPVTPNDAQPNESQAVAERFKAGKRIGKAMSALKRVMHRR</sequence>
<keyword evidence="3" id="KW-1185">Reference proteome</keyword>
<evidence type="ECO:0000313" key="2">
    <source>
        <dbReference type="EMBL" id="KDR78570.1"/>
    </source>
</evidence>
<dbReference type="EMBL" id="KL142374">
    <property type="protein sequence ID" value="KDR78570.1"/>
    <property type="molecule type" value="Genomic_DNA"/>
</dbReference>
<name>A0A067T5W3_GALM3</name>
<dbReference type="HOGENOM" id="CLU_055307_0_0_1"/>
<dbReference type="AlphaFoldDB" id="A0A067T5W3"/>
<keyword evidence="1" id="KW-0175">Coiled coil</keyword>